<protein>
    <submittedName>
        <fullName evidence="3">Transposase IS4</fullName>
    </submittedName>
</protein>
<evidence type="ECO:0000256" key="1">
    <source>
        <dbReference type="SAM" id="MobiDB-lite"/>
    </source>
</evidence>
<dbReference type="Proteomes" id="UP001458880">
    <property type="component" value="Unassembled WGS sequence"/>
</dbReference>
<feature type="compositionally biased region" description="Acidic residues" evidence="1">
    <location>
        <begin position="39"/>
        <end position="52"/>
    </location>
</feature>
<feature type="region of interest" description="Disordered" evidence="1">
    <location>
        <begin position="1"/>
        <end position="55"/>
    </location>
</feature>
<dbReference type="PANTHER" id="PTHR46599:SF6">
    <property type="entry name" value="DUAL SPECIFICITY PHOSPHATASE 26"/>
    <property type="match status" value="1"/>
</dbReference>
<accession>A0AAW1N3X8</accession>
<feature type="compositionally biased region" description="Acidic residues" evidence="1">
    <location>
        <begin position="1"/>
        <end position="25"/>
    </location>
</feature>
<gene>
    <name evidence="3" type="ORF">QE152_g3721</name>
</gene>
<evidence type="ECO:0000259" key="2">
    <source>
        <dbReference type="Pfam" id="PF13843"/>
    </source>
</evidence>
<dbReference type="EMBL" id="JASPKY010000015">
    <property type="protein sequence ID" value="KAK9753180.1"/>
    <property type="molecule type" value="Genomic_DNA"/>
</dbReference>
<dbReference type="InterPro" id="IPR029526">
    <property type="entry name" value="PGBD"/>
</dbReference>
<reference evidence="3 4" key="1">
    <citation type="journal article" date="2024" name="BMC Genomics">
        <title>De novo assembly and annotation of Popillia japonica's genome with initial clues to its potential as an invasive pest.</title>
        <authorList>
            <person name="Cucini C."/>
            <person name="Boschi S."/>
            <person name="Funari R."/>
            <person name="Cardaioli E."/>
            <person name="Iannotti N."/>
            <person name="Marturano G."/>
            <person name="Paoli F."/>
            <person name="Bruttini M."/>
            <person name="Carapelli A."/>
            <person name="Frati F."/>
            <person name="Nardi F."/>
        </authorList>
    </citation>
    <scope>NUCLEOTIDE SEQUENCE [LARGE SCALE GENOMIC DNA]</scope>
    <source>
        <strain evidence="3">DMR45628</strain>
    </source>
</reference>
<feature type="domain" description="PiggyBac transposable element-derived protein" evidence="2">
    <location>
        <begin position="298"/>
        <end position="367"/>
    </location>
</feature>
<dbReference type="Pfam" id="PF13843">
    <property type="entry name" value="DDE_Tnp_1_7"/>
    <property type="match status" value="2"/>
</dbReference>
<feature type="domain" description="PiggyBac transposable element-derived protein" evidence="2">
    <location>
        <begin position="103"/>
        <end position="295"/>
    </location>
</feature>
<proteinExistence type="predicted"/>
<dbReference type="PANTHER" id="PTHR46599">
    <property type="entry name" value="PIGGYBAC TRANSPOSABLE ELEMENT-DERIVED PROTEIN 4"/>
    <property type="match status" value="1"/>
</dbReference>
<keyword evidence="4" id="KW-1185">Reference proteome</keyword>
<name>A0AAW1N3X8_POPJA</name>
<evidence type="ECO:0000313" key="4">
    <source>
        <dbReference type="Proteomes" id="UP001458880"/>
    </source>
</evidence>
<comment type="caution">
    <text evidence="3">The sequence shown here is derived from an EMBL/GenBank/DDBJ whole genome shotgun (WGS) entry which is preliminary data.</text>
</comment>
<evidence type="ECO:0000313" key="3">
    <source>
        <dbReference type="EMBL" id="KAK9753180.1"/>
    </source>
</evidence>
<organism evidence="3 4">
    <name type="scientific">Popillia japonica</name>
    <name type="common">Japanese beetle</name>
    <dbReference type="NCBI Taxonomy" id="7064"/>
    <lineage>
        <taxon>Eukaryota</taxon>
        <taxon>Metazoa</taxon>
        <taxon>Ecdysozoa</taxon>
        <taxon>Arthropoda</taxon>
        <taxon>Hexapoda</taxon>
        <taxon>Insecta</taxon>
        <taxon>Pterygota</taxon>
        <taxon>Neoptera</taxon>
        <taxon>Endopterygota</taxon>
        <taxon>Coleoptera</taxon>
        <taxon>Polyphaga</taxon>
        <taxon>Scarabaeiformia</taxon>
        <taxon>Scarabaeidae</taxon>
        <taxon>Rutelinae</taxon>
        <taxon>Popillia</taxon>
    </lineage>
</organism>
<sequence length="367" mass="42388">MEEVLTEMDAENNEQEAPDDEESEHEIDLVETRSSNTDTDQEISDGDTENETDIGSNELFYTGKDLLSKWKKHVPNGNRRVLQRNILRQRLPGVSAVTNNLKSPIQLISYFLNERMISLIVQYTNQHIETICHNFSRDRDCMPTNKTEIQALIGFVYYGGVFKSSHLNAEDLFKTDGSGIEIFRLTMSLKRFRFLLSSLRFDDKTTRNERKVIDKLAPIRDFFELLDFFELFITNCKNGFSPSAYMTVDEKLEAFRGRCGFKQYIPSKPSKYGIKIFALSDATLYYTTNMEVYVGLQPSKPSKYGIKIFALSDATLYYTTNMEVYVGLQPEGPYRMSNSPSDVVMRLCEPIYYSNRNITMDNWFTSV</sequence>
<dbReference type="AlphaFoldDB" id="A0AAW1N3X8"/>